<dbReference type="Proteomes" id="UP000320811">
    <property type="component" value="Unassembled WGS sequence"/>
</dbReference>
<evidence type="ECO:0000256" key="1">
    <source>
        <dbReference type="ARBA" id="ARBA00004442"/>
    </source>
</evidence>
<keyword evidence="4" id="KW-0472">Membrane</keyword>
<dbReference type="Pfam" id="PF07980">
    <property type="entry name" value="SusD_RagB"/>
    <property type="match status" value="1"/>
</dbReference>
<keyword evidence="3" id="KW-0732">Signal</keyword>
<keyword evidence="5" id="KW-0998">Cell outer membrane</keyword>
<keyword evidence="9" id="KW-1185">Reference proteome</keyword>
<feature type="domain" description="SusD-like N-terminal" evidence="7">
    <location>
        <begin position="57"/>
        <end position="233"/>
    </location>
</feature>
<evidence type="ECO:0000313" key="8">
    <source>
        <dbReference type="EMBL" id="TWF35693.1"/>
    </source>
</evidence>
<evidence type="ECO:0000256" key="5">
    <source>
        <dbReference type="ARBA" id="ARBA00023237"/>
    </source>
</evidence>
<dbReference type="Gene3D" id="1.25.40.390">
    <property type="match status" value="1"/>
</dbReference>
<dbReference type="Pfam" id="PF14322">
    <property type="entry name" value="SusD-like_3"/>
    <property type="match status" value="1"/>
</dbReference>
<evidence type="ECO:0000313" key="9">
    <source>
        <dbReference type="Proteomes" id="UP000320811"/>
    </source>
</evidence>
<dbReference type="OrthoDB" id="926893at2"/>
<comment type="subcellular location">
    <subcellularLocation>
        <location evidence="1">Cell outer membrane</location>
    </subcellularLocation>
</comment>
<dbReference type="GO" id="GO:0009279">
    <property type="term" value="C:cell outer membrane"/>
    <property type="evidence" value="ECO:0007669"/>
    <property type="project" value="UniProtKB-SubCell"/>
</dbReference>
<proteinExistence type="inferred from homology"/>
<organism evidence="8 9">
    <name type="scientific">Chitinophaga polysaccharea</name>
    <dbReference type="NCBI Taxonomy" id="1293035"/>
    <lineage>
        <taxon>Bacteria</taxon>
        <taxon>Pseudomonadati</taxon>
        <taxon>Bacteroidota</taxon>
        <taxon>Chitinophagia</taxon>
        <taxon>Chitinophagales</taxon>
        <taxon>Chitinophagaceae</taxon>
        <taxon>Chitinophaga</taxon>
    </lineage>
</organism>
<feature type="domain" description="RagB/SusD" evidence="6">
    <location>
        <begin position="381"/>
        <end position="502"/>
    </location>
</feature>
<evidence type="ECO:0000256" key="3">
    <source>
        <dbReference type="ARBA" id="ARBA00022729"/>
    </source>
</evidence>
<evidence type="ECO:0000259" key="6">
    <source>
        <dbReference type="Pfam" id="PF07980"/>
    </source>
</evidence>
<evidence type="ECO:0000256" key="2">
    <source>
        <dbReference type="ARBA" id="ARBA00006275"/>
    </source>
</evidence>
<dbReference type="InterPro" id="IPR011990">
    <property type="entry name" value="TPR-like_helical_dom_sf"/>
</dbReference>
<evidence type="ECO:0000256" key="4">
    <source>
        <dbReference type="ARBA" id="ARBA00023136"/>
    </source>
</evidence>
<comment type="caution">
    <text evidence="8">The sequence shown here is derived from an EMBL/GenBank/DDBJ whole genome shotgun (WGS) entry which is preliminary data.</text>
</comment>
<dbReference type="InterPro" id="IPR012944">
    <property type="entry name" value="SusD_RagB_dom"/>
</dbReference>
<dbReference type="EMBL" id="VIWO01000008">
    <property type="protein sequence ID" value="TWF35693.1"/>
    <property type="molecule type" value="Genomic_DNA"/>
</dbReference>
<dbReference type="PROSITE" id="PS51257">
    <property type="entry name" value="PROKAR_LIPOPROTEIN"/>
    <property type="match status" value="1"/>
</dbReference>
<reference evidence="8 9" key="1">
    <citation type="submission" date="2019-06" db="EMBL/GenBank/DDBJ databases">
        <title>Sorghum-associated microbial communities from plants grown in Nebraska, USA.</title>
        <authorList>
            <person name="Schachtman D."/>
        </authorList>
    </citation>
    <scope>NUCLEOTIDE SEQUENCE [LARGE SCALE GENOMIC DNA]</scope>
    <source>
        <strain evidence="8 9">1209</strain>
    </source>
</reference>
<comment type="similarity">
    <text evidence="2">Belongs to the SusD family.</text>
</comment>
<name>A0A561PC36_9BACT</name>
<accession>A0A561PC36</accession>
<dbReference type="AlphaFoldDB" id="A0A561PC36"/>
<evidence type="ECO:0000259" key="7">
    <source>
        <dbReference type="Pfam" id="PF14322"/>
    </source>
</evidence>
<dbReference type="InterPro" id="IPR033985">
    <property type="entry name" value="SusD-like_N"/>
</dbReference>
<dbReference type="RefSeq" id="WP_145672848.1">
    <property type="nucleotide sequence ID" value="NZ_VIWO01000008.1"/>
</dbReference>
<gene>
    <name evidence="8" type="ORF">FHW36_10849</name>
</gene>
<dbReference type="SUPFAM" id="SSF48452">
    <property type="entry name" value="TPR-like"/>
    <property type="match status" value="1"/>
</dbReference>
<sequence length="504" mass="57300">MKLKLTAVIFLSITLFSSGCKKFLTVQPIDKLSGNAYWKSTSDIESFISDIYGQFRDKLQSTSFIAASGELRGGQVKMSPETDKNYRGYIDMCGQNNLLGLIAANAPWNAGFKFANMTQWKDFYRVIQSANILEKELGRNPIPGLSTNDLRQYEAEAVFIRCLTYLFLVRLYGDVPYYTEAYLSTPLPRTDMVTVINNCIAELDKVKDDLPWTYKDPAKKAVRATKGGALALLMYMHLWNAGFDKVNKQDHFGKTVAYGKELIQSASYKLLPIDNSQLIFKGRSEEGLVEIAQNFNYGETLSNYAPFSDMVQHFPYKFPLSGHEYSFGYFRAAFLHMLYPDGQADRRRDTWFDQSMFADNGQFQFIKFSSVFSHGEDVNPDNNIIIFRYATALLMTAEAMVETGRADEATGLLNMIRDRAGAPRYTGPGGDDLRQAVYLEQAKELMGEGLYYFDLVRTGRVMDQKWCYTPLTVDQFARGGWTWPLATSVMDNNPLMTLNNYWTN</sequence>
<protein>
    <submittedName>
        <fullName evidence="8">Putative outer membrane starch-binding protein</fullName>
    </submittedName>
</protein>